<feature type="domain" description="PPIase FKBP-type" evidence="7">
    <location>
        <begin position="191"/>
        <end position="287"/>
    </location>
</feature>
<proteinExistence type="predicted"/>
<dbReference type="Gene3D" id="3.10.50.40">
    <property type="match status" value="1"/>
</dbReference>
<evidence type="ECO:0000256" key="4">
    <source>
        <dbReference type="ARBA" id="ARBA00023110"/>
    </source>
</evidence>
<keyword evidence="3" id="KW-0597">Phosphoprotein</keyword>
<evidence type="ECO:0000256" key="5">
    <source>
        <dbReference type="ARBA" id="ARBA00023235"/>
    </source>
</evidence>
<dbReference type="SUPFAM" id="SSF54534">
    <property type="entry name" value="FKBP-like"/>
    <property type="match status" value="1"/>
</dbReference>
<reference evidence="8" key="3">
    <citation type="submission" date="2025-09" db="UniProtKB">
        <authorList>
            <consortium name="Ensembl"/>
        </authorList>
    </citation>
    <scope>IDENTIFICATION</scope>
</reference>
<dbReference type="Pfam" id="PF00254">
    <property type="entry name" value="FKBP_C"/>
    <property type="match status" value="1"/>
</dbReference>
<evidence type="ECO:0000256" key="3">
    <source>
        <dbReference type="ARBA" id="ARBA00022553"/>
    </source>
</evidence>
<dbReference type="FunFam" id="3.10.50.40:FF:000006">
    <property type="entry name" value="Peptidyl-prolyl cis-trans isomerase"/>
    <property type="match status" value="1"/>
</dbReference>
<accession>A0A3Q1CAT7</accession>
<dbReference type="Gene3D" id="1.10.720.80">
    <property type="match status" value="1"/>
</dbReference>
<evidence type="ECO:0000256" key="2">
    <source>
        <dbReference type="ARBA" id="ARBA00013194"/>
    </source>
</evidence>
<evidence type="ECO:0000256" key="6">
    <source>
        <dbReference type="PROSITE-ProRule" id="PRU00277"/>
    </source>
</evidence>
<dbReference type="STRING" id="80972.ENSAOCP00000023880"/>
<dbReference type="InterPro" id="IPR041200">
    <property type="entry name" value="FKBP3_BTHB"/>
</dbReference>
<organism evidence="8 9">
    <name type="scientific">Amphiprion ocellaris</name>
    <name type="common">Clown anemonefish</name>
    <dbReference type="NCBI Taxonomy" id="80972"/>
    <lineage>
        <taxon>Eukaryota</taxon>
        <taxon>Metazoa</taxon>
        <taxon>Chordata</taxon>
        <taxon>Craniata</taxon>
        <taxon>Vertebrata</taxon>
        <taxon>Euteleostomi</taxon>
        <taxon>Actinopterygii</taxon>
        <taxon>Neopterygii</taxon>
        <taxon>Teleostei</taxon>
        <taxon>Neoteleostei</taxon>
        <taxon>Acanthomorphata</taxon>
        <taxon>Ovalentaria</taxon>
        <taxon>Pomacentridae</taxon>
        <taxon>Amphiprion</taxon>
    </lineage>
</organism>
<evidence type="ECO:0000313" key="8">
    <source>
        <dbReference type="Ensembl" id="ENSAOCP00000023880.2"/>
    </source>
</evidence>
<dbReference type="Proteomes" id="UP001501940">
    <property type="component" value="Chromosome 12"/>
</dbReference>
<keyword evidence="9" id="KW-1185">Reference proteome</keyword>
<evidence type="ECO:0000313" key="9">
    <source>
        <dbReference type="Proteomes" id="UP001501940"/>
    </source>
</evidence>
<name>A0A3Q1CAT7_AMPOC</name>
<dbReference type="OMA" id="IEPDWAY"/>
<dbReference type="Ensembl" id="ENSAOCT00000004402.2">
    <property type="protein sequence ID" value="ENSAOCP00000023880.2"/>
    <property type="gene ID" value="ENSAOCG00000010208.2"/>
</dbReference>
<keyword evidence="4 6" id="KW-0697">Rotamase</keyword>
<dbReference type="GeneTree" id="ENSGT00940000154514"/>
<dbReference type="InterPro" id="IPR001179">
    <property type="entry name" value="PPIase_FKBP_dom"/>
</dbReference>
<dbReference type="PANTHER" id="PTHR46493:SF1">
    <property type="entry name" value="PEPTIDYL-PROLYL CIS-TRANS ISOMERASE FKBP3"/>
    <property type="match status" value="1"/>
</dbReference>
<dbReference type="EC" id="5.2.1.8" evidence="2 6"/>
<evidence type="ECO:0000256" key="1">
    <source>
        <dbReference type="ARBA" id="ARBA00000971"/>
    </source>
</evidence>
<dbReference type="InterPro" id="IPR046357">
    <property type="entry name" value="PPIase_dom_sf"/>
</dbReference>
<comment type="catalytic activity">
    <reaction evidence="1 6">
        <text>[protein]-peptidylproline (omega=180) = [protein]-peptidylproline (omega=0)</text>
        <dbReference type="Rhea" id="RHEA:16237"/>
        <dbReference type="Rhea" id="RHEA-COMP:10747"/>
        <dbReference type="Rhea" id="RHEA-COMP:10748"/>
        <dbReference type="ChEBI" id="CHEBI:83833"/>
        <dbReference type="ChEBI" id="CHEBI:83834"/>
        <dbReference type="EC" id="5.2.1.8"/>
    </reaction>
</comment>
<keyword evidence="5 6" id="KW-0413">Isomerase</keyword>
<evidence type="ECO:0000259" key="7">
    <source>
        <dbReference type="PROSITE" id="PS50059"/>
    </source>
</evidence>
<dbReference type="AlphaFoldDB" id="A0A3Q1CAT7"/>
<protein>
    <recommendedName>
        <fullName evidence="2 6">peptidylprolyl isomerase</fullName>
        <ecNumber evidence="2 6">5.2.1.8</ecNumber>
    </recommendedName>
</protein>
<dbReference type="PROSITE" id="PS50059">
    <property type="entry name" value="FKBP_PPIASE"/>
    <property type="match status" value="1"/>
</dbReference>
<dbReference type="GO" id="GO:0003755">
    <property type="term" value="F:peptidyl-prolyl cis-trans isomerase activity"/>
    <property type="evidence" value="ECO:0007669"/>
    <property type="project" value="UniProtKB-KW"/>
</dbReference>
<dbReference type="Pfam" id="PF18410">
    <property type="entry name" value="BTHB"/>
    <property type="match status" value="1"/>
</dbReference>
<sequence length="287" mass="31881">MRKAMDTRPQGNSFGVEESARCIVCQPPALREQRMKICVPREPELVCLPVCLRGESESEQREGPSAEVHHSCSVYQSRHRGGSPRAEHSGCQRAAAAAICTFLNEHKLLGNIKNVAKTAKKEQLIIAYNQLFESKRFKGTDPVEAVTEQVKAVKIEEKPKEVKTEVVDEGPPKYTKSVLKKGDKTNFPKKGDTVSCWYTGTLEDGTVFDTNIPTAARKKKQTKPLSFKVGMGRVIRGWDEGLLTMSKGETARLEIEPEWAYGKKGLPDSKIPPNAKLIFEVELVAVD</sequence>
<reference evidence="8" key="2">
    <citation type="submission" date="2025-08" db="UniProtKB">
        <authorList>
            <consortium name="Ensembl"/>
        </authorList>
    </citation>
    <scope>IDENTIFICATION</scope>
</reference>
<dbReference type="InterPro" id="IPR043368">
    <property type="entry name" value="FKBP3"/>
</dbReference>
<dbReference type="PANTHER" id="PTHR46493">
    <property type="entry name" value="PEPTIDYL-PROLYL CIS-TRANS ISOMERASE FKBP3"/>
    <property type="match status" value="1"/>
</dbReference>
<reference evidence="8 9" key="1">
    <citation type="submission" date="2022-01" db="EMBL/GenBank/DDBJ databases">
        <title>A chromosome-scale genome assembly of the false clownfish, Amphiprion ocellaris.</title>
        <authorList>
            <person name="Ryu T."/>
        </authorList>
    </citation>
    <scope>NUCLEOTIDE SEQUENCE [LARGE SCALE GENOMIC DNA]</scope>
</reference>